<keyword evidence="1" id="KW-0812">Transmembrane</keyword>
<keyword evidence="3" id="KW-1185">Reference proteome</keyword>
<dbReference type="STRING" id="426757.SAMN04488127_2352"/>
<dbReference type="EMBL" id="FNZF01000004">
    <property type="protein sequence ID" value="SEJ63205.1"/>
    <property type="molecule type" value="Genomic_DNA"/>
</dbReference>
<keyword evidence="1" id="KW-0472">Membrane</keyword>
<feature type="transmembrane region" description="Helical" evidence="1">
    <location>
        <begin position="378"/>
        <end position="395"/>
    </location>
</feature>
<evidence type="ECO:0000313" key="2">
    <source>
        <dbReference type="EMBL" id="SEJ63205.1"/>
    </source>
</evidence>
<organism evidence="2 3">
    <name type="scientific">Bhargavaea ginsengi</name>
    <dbReference type="NCBI Taxonomy" id="426757"/>
    <lineage>
        <taxon>Bacteria</taxon>
        <taxon>Bacillati</taxon>
        <taxon>Bacillota</taxon>
        <taxon>Bacilli</taxon>
        <taxon>Bacillales</taxon>
        <taxon>Caryophanaceae</taxon>
        <taxon>Bhargavaea</taxon>
    </lineage>
</organism>
<dbReference type="InterPro" id="IPR002760">
    <property type="entry name" value="O_anti_polymase"/>
</dbReference>
<evidence type="ECO:0000256" key="1">
    <source>
        <dbReference type="SAM" id="Phobius"/>
    </source>
</evidence>
<dbReference type="NCBIfam" id="TIGR04370">
    <property type="entry name" value="glyco_rpt_poly"/>
    <property type="match status" value="1"/>
</dbReference>
<feature type="transmembrane region" description="Helical" evidence="1">
    <location>
        <begin position="128"/>
        <end position="145"/>
    </location>
</feature>
<feature type="transmembrane region" description="Helical" evidence="1">
    <location>
        <begin position="179"/>
        <end position="194"/>
    </location>
</feature>
<dbReference type="RefSeq" id="WP_092054680.1">
    <property type="nucleotide sequence ID" value="NZ_FNZF01000004.1"/>
</dbReference>
<dbReference type="OrthoDB" id="2725893at2"/>
<accession>A0A1H7AQA1</accession>
<reference evidence="3" key="1">
    <citation type="submission" date="2016-10" db="EMBL/GenBank/DDBJ databases">
        <authorList>
            <person name="Varghese N."/>
            <person name="Submissions S."/>
        </authorList>
    </citation>
    <scope>NUCLEOTIDE SEQUENCE [LARGE SCALE GENOMIC DNA]</scope>
    <source>
        <strain evidence="3">CGMCC 1.6763</strain>
    </source>
</reference>
<feature type="transmembrane region" description="Helical" evidence="1">
    <location>
        <begin position="347"/>
        <end position="366"/>
    </location>
</feature>
<feature type="transmembrane region" description="Helical" evidence="1">
    <location>
        <begin position="89"/>
        <end position="108"/>
    </location>
</feature>
<protein>
    <submittedName>
        <fullName evidence="2">Oligosaccharide repeat unit polymerase</fullName>
    </submittedName>
</protein>
<evidence type="ECO:0000313" key="3">
    <source>
        <dbReference type="Proteomes" id="UP000199200"/>
    </source>
</evidence>
<gene>
    <name evidence="2" type="ORF">SAMN04488127_2352</name>
</gene>
<dbReference type="Proteomes" id="UP000199200">
    <property type="component" value="Unassembled WGS sequence"/>
</dbReference>
<dbReference type="Pfam" id="PF01901">
    <property type="entry name" value="O_anti_polymase"/>
    <property type="match status" value="2"/>
</dbReference>
<feature type="transmembrane region" description="Helical" evidence="1">
    <location>
        <begin position="157"/>
        <end position="173"/>
    </location>
</feature>
<name>A0A1H7AQA1_9BACL</name>
<proteinExistence type="predicted"/>
<keyword evidence="1" id="KW-1133">Transmembrane helix</keyword>
<feature type="transmembrane region" description="Helical" evidence="1">
    <location>
        <begin position="401"/>
        <end position="420"/>
    </location>
</feature>
<sequence length="434" mass="49435">MKTLKNFVGRLNRIDAFSPYFFLPFVLVLYFVVSLFDFHRFAYFNVRETIWPAVILSLVAYYIGVWITDKKGWTFPGFGLGFMKGKTVWVIWVLAMIGAIAYAAMLATGQVGLTDESVRRNLDPKLNLLSQLLWFGVVLLLSYKIIRDKEMSRKKMWIYGTIYFGAMVLFLLMGYRTPIAVMLFTGLVIFHYVIKRIKLTWLLAAMFVVALFFSMFGFVRVLTEDTTKEFNSREQPDVVLEEKKQVDLKTDEDIVNETPKWVRQMNAEMVTGHIVLSKIIEYTGNEGYLKGQIHGGIFGTVLPGEQISPRMKVTEVVNSISIEDGRYITRPTRTTTPTYTGQLFLDGGYLLVAIGFLFYGVIVAMLYNQVQAAGVRSYQAVAFAFVMTIFTVSLHTGLLDLIFILMIGFAILTAAIEFSGRKKDLNKTLERDIL</sequence>
<feature type="transmembrane region" description="Helical" evidence="1">
    <location>
        <begin position="20"/>
        <end position="38"/>
    </location>
</feature>
<feature type="transmembrane region" description="Helical" evidence="1">
    <location>
        <begin position="201"/>
        <end position="222"/>
    </location>
</feature>
<feature type="transmembrane region" description="Helical" evidence="1">
    <location>
        <begin position="50"/>
        <end position="68"/>
    </location>
</feature>
<dbReference type="AlphaFoldDB" id="A0A1H7AQA1"/>